<name>A0A7Y7M778_9PROT</name>
<gene>
    <name evidence="1" type="ORF">HUK84_17080</name>
</gene>
<evidence type="ECO:0000313" key="1">
    <source>
        <dbReference type="EMBL" id="NVN12817.1"/>
    </source>
</evidence>
<evidence type="ECO:0000313" key="2">
    <source>
        <dbReference type="Proteomes" id="UP000534870"/>
    </source>
</evidence>
<proteinExistence type="predicted"/>
<feature type="non-terminal residue" evidence="1">
    <location>
        <position position="1"/>
    </location>
</feature>
<dbReference type="EMBL" id="JABXXP010000596">
    <property type="protein sequence ID" value="NVN12817.1"/>
    <property type="molecule type" value="Genomic_DNA"/>
</dbReference>
<accession>A0A7Y7M778</accession>
<protein>
    <submittedName>
        <fullName evidence="1">Uncharacterized protein</fullName>
    </submittedName>
</protein>
<sequence length="77" mass="8887">HLRALWHDARGEWQAAHDLVNEGGSPAECRVHAYLHRREGDLANADYWYWRARVPADRGPLDVERDLLLRRFLAAGA</sequence>
<dbReference type="Proteomes" id="UP000534870">
    <property type="component" value="Unassembled WGS sequence"/>
</dbReference>
<reference evidence="1 2" key="1">
    <citation type="submission" date="2020-06" db="EMBL/GenBank/DDBJ databases">
        <title>Description of novel acetic acid bacteria.</title>
        <authorList>
            <person name="Sombolestani A."/>
        </authorList>
    </citation>
    <scope>NUCLEOTIDE SEQUENCE [LARGE SCALE GENOMIC DNA]</scope>
    <source>
        <strain evidence="1 2">LMG 31431</strain>
    </source>
</reference>
<comment type="caution">
    <text evidence="1">The sequence shown here is derived from an EMBL/GenBank/DDBJ whole genome shotgun (WGS) entry which is preliminary data.</text>
</comment>
<dbReference type="RefSeq" id="WP_176641334.1">
    <property type="nucleotide sequence ID" value="NZ_JABXXP010000596.1"/>
</dbReference>
<organism evidence="1 2">
    <name type="scientific">Nguyenibacter vanlangensis</name>
    <dbReference type="NCBI Taxonomy" id="1216886"/>
    <lineage>
        <taxon>Bacteria</taxon>
        <taxon>Pseudomonadati</taxon>
        <taxon>Pseudomonadota</taxon>
        <taxon>Alphaproteobacteria</taxon>
        <taxon>Acetobacterales</taxon>
        <taxon>Acetobacteraceae</taxon>
        <taxon>Nguyenibacter</taxon>
    </lineage>
</organism>
<dbReference type="AlphaFoldDB" id="A0A7Y7M778"/>